<accession>A0A2S2QNC6</accession>
<reference evidence="2" key="1">
    <citation type="submission" date="2018-04" db="EMBL/GenBank/DDBJ databases">
        <title>Transcriptome assembly of Sipha flava.</title>
        <authorList>
            <person name="Scully E.D."/>
            <person name="Geib S.M."/>
            <person name="Palmer N.A."/>
            <person name="Koch K."/>
            <person name="Bradshaw J."/>
            <person name="Heng-Moss T."/>
            <person name="Sarath G."/>
        </authorList>
    </citation>
    <scope>NUCLEOTIDE SEQUENCE</scope>
</reference>
<dbReference type="Pfam" id="PF13843">
    <property type="entry name" value="DDE_Tnp_1_7"/>
    <property type="match status" value="1"/>
</dbReference>
<protein>
    <recommendedName>
        <fullName evidence="1">PiggyBac transposable element-derived protein domain-containing protein</fullName>
    </recommendedName>
</protein>
<evidence type="ECO:0000313" key="2">
    <source>
        <dbReference type="EMBL" id="MBY79228.1"/>
    </source>
</evidence>
<gene>
    <name evidence="2" type="ORF">g.38760</name>
</gene>
<feature type="domain" description="PiggyBac transposable element-derived protein" evidence="1">
    <location>
        <begin position="1"/>
        <end position="111"/>
    </location>
</feature>
<sequence length="113" mass="13458">MIAPVFGSNRNLTIDDWFSSYDLALNLLKKHKITVVGTLRKNKHEIPPDFINIKKKKNQREKVYLDFKKMLFYFSLVLCTMHIQLYTMKTESIRIQAIKKKLEIIMYFNKTKG</sequence>
<name>A0A2S2QNC6_9HEMI</name>
<dbReference type="EMBL" id="GGMS01010025">
    <property type="protein sequence ID" value="MBY79228.1"/>
    <property type="molecule type" value="Transcribed_RNA"/>
</dbReference>
<proteinExistence type="predicted"/>
<organism evidence="2">
    <name type="scientific">Sipha flava</name>
    <name type="common">yellow sugarcane aphid</name>
    <dbReference type="NCBI Taxonomy" id="143950"/>
    <lineage>
        <taxon>Eukaryota</taxon>
        <taxon>Metazoa</taxon>
        <taxon>Ecdysozoa</taxon>
        <taxon>Arthropoda</taxon>
        <taxon>Hexapoda</taxon>
        <taxon>Insecta</taxon>
        <taxon>Pterygota</taxon>
        <taxon>Neoptera</taxon>
        <taxon>Paraneoptera</taxon>
        <taxon>Hemiptera</taxon>
        <taxon>Sternorrhyncha</taxon>
        <taxon>Aphidomorpha</taxon>
        <taxon>Aphidoidea</taxon>
        <taxon>Aphididae</taxon>
        <taxon>Sipha</taxon>
    </lineage>
</organism>
<dbReference type="InterPro" id="IPR029526">
    <property type="entry name" value="PGBD"/>
</dbReference>
<evidence type="ECO:0000259" key="1">
    <source>
        <dbReference type="Pfam" id="PF13843"/>
    </source>
</evidence>
<dbReference type="AlphaFoldDB" id="A0A2S2QNC6"/>